<keyword evidence="7" id="KW-0175">Coiled coil</keyword>
<evidence type="ECO:0000259" key="11">
    <source>
        <dbReference type="Pfam" id="PF21082"/>
    </source>
</evidence>
<evidence type="ECO:0000256" key="6">
    <source>
        <dbReference type="ARBA" id="ARBA00023136"/>
    </source>
</evidence>
<evidence type="ECO:0000256" key="2">
    <source>
        <dbReference type="ARBA" id="ARBA00008017"/>
    </source>
</evidence>
<dbReference type="Proteomes" id="UP001595616">
    <property type="component" value="Unassembled WGS sequence"/>
</dbReference>
<evidence type="ECO:0000259" key="10">
    <source>
        <dbReference type="Pfam" id="PF00924"/>
    </source>
</evidence>
<name>A0ABV7Z386_9BACT</name>
<feature type="transmembrane region" description="Helical" evidence="8">
    <location>
        <begin position="225"/>
        <end position="246"/>
    </location>
</feature>
<feature type="coiled-coil region" evidence="7">
    <location>
        <begin position="47"/>
        <end position="92"/>
    </location>
</feature>
<dbReference type="PANTHER" id="PTHR30221">
    <property type="entry name" value="SMALL-CONDUCTANCE MECHANOSENSITIVE CHANNEL"/>
    <property type="match status" value="1"/>
</dbReference>
<comment type="caution">
    <text evidence="12">The sequence shown here is derived from an EMBL/GenBank/DDBJ whole genome shotgun (WGS) entry which is preliminary data.</text>
</comment>
<evidence type="ECO:0000256" key="1">
    <source>
        <dbReference type="ARBA" id="ARBA00004651"/>
    </source>
</evidence>
<keyword evidence="13" id="KW-1185">Reference proteome</keyword>
<dbReference type="Pfam" id="PF00924">
    <property type="entry name" value="MS_channel_2nd"/>
    <property type="match status" value="1"/>
</dbReference>
<dbReference type="InterPro" id="IPR023408">
    <property type="entry name" value="MscS_beta-dom_sf"/>
</dbReference>
<dbReference type="Gene3D" id="3.30.70.100">
    <property type="match status" value="1"/>
</dbReference>
<organism evidence="12 13">
    <name type="scientific">Lacihabitans lacunae</name>
    <dbReference type="NCBI Taxonomy" id="1028214"/>
    <lineage>
        <taxon>Bacteria</taxon>
        <taxon>Pseudomonadati</taxon>
        <taxon>Bacteroidota</taxon>
        <taxon>Cytophagia</taxon>
        <taxon>Cytophagales</taxon>
        <taxon>Leadbetterellaceae</taxon>
        <taxon>Lacihabitans</taxon>
    </lineage>
</organism>
<feature type="transmembrane region" description="Helical" evidence="8">
    <location>
        <begin position="385"/>
        <end position="403"/>
    </location>
</feature>
<evidence type="ECO:0000256" key="3">
    <source>
        <dbReference type="ARBA" id="ARBA00022475"/>
    </source>
</evidence>
<feature type="domain" description="Mechanosensitive ion channel MscS" evidence="10">
    <location>
        <begin position="428"/>
        <end position="493"/>
    </location>
</feature>
<evidence type="ECO:0000256" key="4">
    <source>
        <dbReference type="ARBA" id="ARBA00022692"/>
    </source>
</evidence>
<reference evidence="13" key="1">
    <citation type="journal article" date="2019" name="Int. J. Syst. Evol. Microbiol.">
        <title>The Global Catalogue of Microorganisms (GCM) 10K type strain sequencing project: providing services to taxonomists for standard genome sequencing and annotation.</title>
        <authorList>
            <consortium name="The Broad Institute Genomics Platform"/>
            <consortium name="The Broad Institute Genome Sequencing Center for Infectious Disease"/>
            <person name="Wu L."/>
            <person name="Ma J."/>
        </authorList>
    </citation>
    <scope>NUCLEOTIDE SEQUENCE [LARGE SCALE GENOMIC DNA]</scope>
    <source>
        <strain evidence="13">CECT 7956</strain>
    </source>
</reference>
<feature type="transmembrane region" description="Helical" evidence="8">
    <location>
        <begin position="415"/>
        <end position="441"/>
    </location>
</feature>
<dbReference type="InterPro" id="IPR045275">
    <property type="entry name" value="MscS_archaea/bacteria_type"/>
</dbReference>
<keyword evidence="5 8" id="KW-1133">Transmembrane helix</keyword>
<comment type="subcellular location">
    <subcellularLocation>
        <location evidence="1">Cell membrane</location>
        <topology evidence="1">Multi-pass membrane protein</topology>
    </subcellularLocation>
</comment>
<dbReference type="InterPro" id="IPR011066">
    <property type="entry name" value="MscS_channel_C_sf"/>
</dbReference>
<dbReference type="SUPFAM" id="SSF82689">
    <property type="entry name" value="Mechanosensitive channel protein MscS (YggB), C-terminal domain"/>
    <property type="match status" value="1"/>
</dbReference>
<dbReference type="SUPFAM" id="SSF50182">
    <property type="entry name" value="Sm-like ribonucleoproteins"/>
    <property type="match status" value="1"/>
</dbReference>
<protein>
    <submittedName>
        <fullName evidence="12">Mechanosensitive ion channel domain-containing protein</fullName>
    </submittedName>
</protein>
<sequence length="623" mass="71038">MRKTGLLFTLFLSFLFLPQLLVAQSDTTKKHTDSLNTILLSEYNKKISEIEKQRQSDSLRRANLEAQLMRLKTTDNLKKEELQSKLESLNDKEKFRLAEKKLRIDALRSTAKSFPVMGMFSDTLFAIYSNHGSFSARERASVITNRIAKISDQFGFKADSIKVIENETTTDLVMGDNILMSISENDAIWNNTTKTELAKTYKKIIGDAIINFQNETSLETLAKKIGLALLVLVFMGVLIFYISKLFNWSEALIRQNKGDKLKGFNIKNYTLLDTQKQINFFVSINSFLKWIIILLFIYLALPILFGFFPWTKNFAETLIGYIINPLKKMGRGVWDYLPNLFTVLTVVFVFRYILKGVFYLKTEIQRGNLKISGFYPDWANPTYQILKVLLYAFMFVLIFPYLPGSDSPIFQGVSVFLGVLFTFGSSGSLSNIITGLVLTYMRLFKIGDRVKIGDVTGDIIEKSLLVTRIRTTKNEIISIPNSTVMSSHTINYSSDTVDNGLILHTTITLGYDVPWKKVHQTLIDAAGRTEFLLKTPTPFVLQTSLDDFYVSYQINAYTKEANKQAKIYSDLHANIQDCCNENDIEILSPHYRASRDGNMSTIPAQYLPKDYEAPSFNLNIKKD</sequence>
<dbReference type="Pfam" id="PF21082">
    <property type="entry name" value="MS_channel_3rd"/>
    <property type="match status" value="1"/>
</dbReference>
<keyword evidence="4 8" id="KW-0812">Transmembrane</keyword>
<evidence type="ECO:0000256" key="8">
    <source>
        <dbReference type="SAM" id="Phobius"/>
    </source>
</evidence>
<comment type="similarity">
    <text evidence="2">Belongs to the MscS (TC 1.A.23) family.</text>
</comment>
<dbReference type="Gene3D" id="2.30.30.60">
    <property type="match status" value="1"/>
</dbReference>
<keyword evidence="3" id="KW-1003">Cell membrane</keyword>
<evidence type="ECO:0000256" key="7">
    <source>
        <dbReference type="SAM" id="Coils"/>
    </source>
</evidence>
<gene>
    <name evidence="12" type="ORF">ACFOOI_18320</name>
</gene>
<dbReference type="InterPro" id="IPR049278">
    <property type="entry name" value="MS_channel_C"/>
</dbReference>
<feature type="transmembrane region" description="Helical" evidence="8">
    <location>
        <begin position="336"/>
        <end position="354"/>
    </location>
</feature>
<evidence type="ECO:0000256" key="5">
    <source>
        <dbReference type="ARBA" id="ARBA00022989"/>
    </source>
</evidence>
<evidence type="ECO:0000313" key="12">
    <source>
        <dbReference type="EMBL" id="MFC3812623.1"/>
    </source>
</evidence>
<feature type="domain" description="Mechanosensitive ion channel MscS C-terminal" evidence="11">
    <location>
        <begin position="505"/>
        <end position="586"/>
    </location>
</feature>
<dbReference type="EMBL" id="JBHRYQ010000001">
    <property type="protein sequence ID" value="MFC3812623.1"/>
    <property type="molecule type" value="Genomic_DNA"/>
</dbReference>
<dbReference type="InterPro" id="IPR010920">
    <property type="entry name" value="LSM_dom_sf"/>
</dbReference>
<accession>A0ABV7Z386</accession>
<dbReference type="PANTHER" id="PTHR30221:SF18">
    <property type="entry name" value="SLL0590 PROTEIN"/>
    <property type="match status" value="1"/>
</dbReference>
<feature type="chain" id="PRO_5045337476" evidence="9">
    <location>
        <begin position="24"/>
        <end position="623"/>
    </location>
</feature>
<proteinExistence type="inferred from homology"/>
<keyword evidence="9" id="KW-0732">Signal</keyword>
<dbReference type="InterPro" id="IPR006685">
    <property type="entry name" value="MscS_channel_2nd"/>
</dbReference>
<feature type="transmembrane region" description="Helical" evidence="8">
    <location>
        <begin position="287"/>
        <end position="308"/>
    </location>
</feature>
<keyword evidence="6 8" id="KW-0472">Membrane</keyword>
<evidence type="ECO:0000313" key="13">
    <source>
        <dbReference type="Proteomes" id="UP001595616"/>
    </source>
</evidence>
<dbReference type="RefSeq" id="WP_379839506.1">
    <property type="nucleotide sequence ID" value="NZ_JBHRYQ010000001.1"/>
</dbReference>
<feature type="signal peptide" evidence="9">
    <location>
        <begin position="1"/>
        <end position="23"/>
    </location>
</feature>
<evidence type="ECO:0000256" key="9">
    <source>
        <dbReference type="SAM" id="SignalP"/>
    </source>
</evidence>